<keyword evidence="2" id="KW-0175">Coiled coil</keyword>
<dbReference type="SMART" id="SM00150">
    <property type="entry name" value="SPEC"/>
    <property type="match status" value="1"/>
</dbReference>
<dbReference type="InterPro" id="IPR018159">
    <property type="entry name" value="Spectrin/alpha-actinin"/>
</dbReference>
<dbReference type="Gene3D" id="1.20.58.60">
    <property type="match status" value="1"/>
</dbReference>
<dbReference type="InterPro" id="IPR051336">
    <property type="entry name" value="RhoGEF_Guanine_NuclExch_SF"/>
</dbReference>
<evidence type="ECO:0000256" key="2">
    <source>
        <dbReference type="SAM" id="Coils"/>
    </source>
</evidence>
<proteinExistence type="predicted"/>
<dbReference type="SUPFAM" id="SSF46966">
    <property type="entry name" value="Spectrin repeat"/>
    <property type="match status" value="1"/>
</dbReference>
<feature type="non-terminal residue" evidence="3">
    <location>
        <position position="1"/>
    </location>
</feature>
<dbReference type="EMBL" id="JAMKFB020000006">
    <property type="protein sequence ID" value="KAL0190487.1"/>
    <property type="molecule type" value="Genomic_DNA"/>
</dbReference>
<comment type="caution">
    <text evidence="3">The sequence shown here is derived from an EMBL/GenBank/DDBJ whole genome shotgun (WGS) entry which is preliminary data.</text>
</comment>
<dbReference type="PANTHER" id="PTHR22826:SF106">
    <property type="entry name" value="TRIO, ISOFORM A"/>
    <property type="match status" value="1"/>
</dbReference>
<name>A0ABD0QW99_CIRMR</name>
<dbReference type="GO" id="GO:0005085">
    <property type="term" value="F:guanyl-nucleotide exchange factor activity"/>
    <property type="evidence" value="ECO:0007669"/>
    <property type="project" value="UniProtKB-KW"/>
</dbReference>
<organism evidence="3 4">
    <name type="scientific">Cirrhinus mrigala</name>
    <name type="common">Mrigala</name>
    <dbReference type="NCBI Taxonomy" id="683832"/>
    <lineage>
        <taxon>Eukaryota</taxon>
        <taxon>Metazoa</taxon>
        <taxon>Chordata</taxon>
        <taxon>Craniata</taxon>
        <taxon>Vertebrata</taxon>
        <taxon>Euteleostomi</taxon>
        <taxon>Actinopterygii</taxon>
        <taxon>Neopterygii</taxon>
        <taxon>Teleostei</taxon>
        <taxon>Ostariophysi</taxon>
        <taxon>Cypriniformes</taxon>
        <taxon>Cyprinidae</taxon>
        <taxon>Labeoninae</taxon>
        <taxon>Labeonini</taxon>
        <taxon>Cirrhinus</taxon>
    </lineage>
</organism>
<reference evidence="3 4" key="1">
    <citation type="submission" date="2024-05" db="EMBL/GenBank/DDBJ databases">
        <title>Genome sequencing and assembly of Indian major carp, Cirrhinus mrigala (Hamilton, 1822).</title>
        <authorList>
            <person name="Mohindra V."/>
            <person name="Chowdhury L.M."/>
            <person name="Lal K."/>
            <person name="Jena J.K."/>
        </authorList>
    </citation>
    <scope>NUCLEOTIDE SEQUENCE [LARGE SCALE GENOMIC DNA]</scope>
    <source>
        <strain evidence="3">CM1030</strain>
        <tissue evidence="3">Blood</tissue>
    </source>
</reference>
<protein>
    <submittedName>
        <fullName evidence="3">Uncharacterized protein</fullName>
    </submittedName>
</protein>
<keyword evidence="4" id="KW-1185">Reference proteome</keyword>
<evidence type="ECO:0000256" key="1">
    <source>
        <dbReference type="ARBA" id="ARBA00022658"/>
    </source>
</evidence>
<accession>A0ABD0QW99</accession>
<evidence type="ECO:0000313" key="3">
    <source>
        <dbReference type="EMBL" id="KAL0190487.1"/>
    </source>
</evidence>
<dbReference type="PANTHER" id="PTHR22826">
    <property type="entry name" value="RHO GUANINE EXCHANGE FACTOR-RELATED"/>
    <property type="match status" value="1"/>
</dbReference>
<sequence>DPSQLTADLEGTLEYDHVEWTELRVSLEEFTGGALHLLSRLEELQEVLSRQELATNAEEARKLLEEHARLRKTMTKAPVDELDHEGQRLLQKIRDGGDGRLSGGADFQSLVPKISALLDKLQVTRQHLLQAWHNRKQQLDQCFQLRLYEQDAEKVRG</sequence>
<dbReference type="AlphaFoldDB" id="A0ABD0QW99"/>
<keyword evidence="1" id="KW-0344">Guanine-nucleotide releasing factor</keyword>
<dbReference type="Proteomes" id="UP001529510">
    <property type="component" value="Unassembled WGS sequence"/>
</dbReference>
<gene>
    <name evidence="3" type="ORF">M9458_013185</name>
</gene>
<feature type="coiled-coil region" evidence="2">
    <location>
        <begin position="41"/>
        <end position="70"/>
    </location>
</feature>
<evidence type="ECO:0000313" key="4">
    <source>
        <dbReference type="Proteomes" id="UP001529510"/>
    </source>
</evidence>